<dbReference type="Pfam" id="PF17177">
    <property type="entry name" value="PPR_long"/>
    <property type="match status" value="1"/>
</dbReference>
<feature type="domain" description="PROP1-like PPR" evidence="4">
    <location>
        <begin position="301"/>
        <end position="447"/>
    </location>
</feature>
<evidence type="ECO:0000259" key="4">
    <source>
        <dbReference type="Pfam" id="PF17177"/>
    </source>
</evidence>
<name>A0A6G0WIZ3_9STRA</name>
<keyword evidence="6" id="KW-1185">Reference proteome</keyword>
<gene>
    <name evidence="5" type="ORF">Ae201684_014700</name>
</gene>
<evidence type="ECO:0000256" key="3">
    <source>
        <dbReference type="SAM" id="Coils"/>
    </source>
</evidence>
<dbReference type="VEuPathDB" id="FungiDB:AeMF1_011254"/>
<dbReference type="PROSITE" id="PS51375">
    <property type="entry name" value="PPR"/>
    <property type="match status" value="2"/>
</dbReference>
<evidence type="ECO:0000313" key="5">
    <source>
        <dbReference type="EMBL" id="KAF0727169.1"/>
    </source>
</evidence>
<dbReference type="AlphaFoldDB" id="A0A6G0WIZ3"/>
<dbReference type="Pfam" id="PF13041">
    <property type="entry name" value="PPR_2"/>
    <property type="match status" value="1"/>
</dbReference>
<feature type="coiled-coil region" evidence="3">
    <location>
        <begin position="45"/>
        <end position="79"/>
    </location>
</feature>
<feature type="repeat" description="PPR" evidence="2">
    <location>
        <begin position="526"/>
        <end position="560"/>
    </location>
</feature>
<dbReference type="InterPro" id="IPR033443">
    <property type="entry name" value="PROP1-like_PPR_dom"/>
</dbReference>
<evidence type="ECO:0000313" key="6">
    <source>
        <dbReference type="Proteomes" id="UP000481153"/>
    </source>
</evidence>
<dbReference type="NCBIfam" id="TIGR00756">
    <property type="entry name" value="PPR"/>
    <property type="match status" value="2"/>
</dbReference>
<dbReference type="Gene3D" id="1.25.40.10">
    <property type="entry name" value="Tetratricopeptide repeat domain"/>
    <property type="match status" value="3"/>
</dbReference>
<evidence type="ECO:0000256" key="1">
    <source>
        <dbReference type="ARBA" id="ARBA00022737"/>
    </source>
</evidence>
<proteinExistence type="predicted"/>
<dbReference type="GO" id="GO:0003729">
    <property type="term" value="F:mRNA binding"/>
    <property type="evidence" value="ECO:0007669"/>
    <property type="project" value="TreeGrafter"/>
</dbReference>
<feature type="repeat" description="PPR" evidence="2">
    <location>
        <begin position="391"/>
        <end position="421"/>
    </location>
</feature>
<dbReference type="InterPro" id="IPR002885">
    <property type="entry name" value="PPR_rpt"/>
</dbReference>
<sequence>MLLRSRSSCGWTQAVRSLSHSARCMASLQPNETASAIDEAVAEATAALRRRLENVEKENKRLKLALREATATQKQLTEDVPPVKKKVEAATPVVKEAKKVQNANDPQLYGGFSQRQFYFRLLGCTNQLKVSPTLRQMLTNMPLMEMKWNVDEAPAILVALVLLDRVKDAIYFTSRYRDASVQRHFIMLSKRLACPDLALAILAQVSEYHGSGAVDEFFYGCAIFACSHGPKTSTHMAHVLFQDMQDHGIPINAKTFGSIMCACARHDEWKRMTQIWQLVDSLPEKEANYSEILLELGKANLHEATFRAYKHALAEKIVLPERIHRIAISSSAKISNRDDAMQQLDAFQDQMTSSIESPELFNALIAAYANLDPETSFDVFQTMQDRGIVPDIFTYNSVLLACVRQRNYDRGLQVFQSMPAKKDIVTNCTMLQLCRQANEIAMAKLVYYNCLNHLGPSTVLYEEFVETLVENNRMADAIKVYTKNKDLNSFLRTSKLLNLLLRAAKDDVETAQAIFEDFSTRPVPISVVSWNHLMAAYIAADRLTDADRILHEMQRRGLASVFSYQQLMSAFYDKGDFGRCVDMYKQFVGVRFQRLNNAMRFKQLQSFPQTGLRITASRATYEMKVFADVVQMAPSFHAPKLHMLTEGCKRELIKQSILAAEQLNDWQTCVQLYTEMVRANCNDIAAYESTVRAVAKAGEFDAALDVDGGSWYRNERHSKGWFNPPKDDDN</sequence>
<dbReference type="PANTHER" id="PTHR47938">
    <property type="entry name" value="RESPIRATORY COMPLEX I CHAPERONE (CIA84), PUTATIVE (AFU_ORTHOLOGUE AFUA_2G06020)-RELATED"/>
    <property type="match status" value="1"/>
</dbReference>
<dbReference type="Proteomes" id="UP000481153">
    <property type="component" value="Unassembled WGS sequence"/>
</dbReference>
<keyword evidence="1" id="KW-0677">Repeat</keyword>
<dbReference type="PANTHER" id="PTHR47938:SF35">
    <property type="entry name" value="PENTATRICOPEPTIDE REPEAT-CONTAINING PROTEIN 4, MITOCHONDRIAL-RELATED"/>
    <property type="match status" value="1"/>
</dbReference>
<evidence type="ECO:0000256" key="2">
    <source>
        <dbReference type="PROSITE-ProRule" id="PRU00708"/>
    </source>
</evidence>
<protein>
    <recommendedName>
        <fullName evidence="4">PROP1-like PPR domain-containing protein</fullName>
    </recommendedName>
</protein>
<dbReference type="EMBL" id="VJMJ01000200">
    <property type="protein sequence ID" value="KAF0727169.1"/>
    <property type="molecule type" value="Genomic_DNA"/>
</dbReference>
<accession>A0A6G0WIZ3</accession>
<reference evidence="5 6" key="1">
    <citation type="submission" date="2019-07" db="EMBL/GenBank/DDBJ databases">
        <title>Genomics analysis of Aphanomyces spp. identifies a new class of oomycete effector associated with host adaptation.</title>
        <authorList>
            <person name="Gaulin E."/>
        </authorList>
    </citation>
    <scope>NUCLEOTIDE SEQUENCE [LARGE SCALE GENOMIC DNA]</scope>
    <source>
        <strain evidence="5 6">ATCC 201684</strain>
    </source>
</reference>
<comment type="caution">
    <text evidence="5">The sequence shown here is derived from an EMBL/GenBank/DDBJ whole genome shotgun (WGS) entry which is preliminary data.</text>
</comment>
<dbReference type="InterPro" id="IPR011990">
    <property type="entry name" value="TPR-like_helical_dom_sf"/>
</dbReference>
<organism evidence="5 6">
    <name type="scientific">Aphanomyces euteiches</name>
    <dbReference type="NCBI Taxonomy" id="100861"/>
    <lineage>
        <taxon>Eukaryota</taxon>
        <taxon>Sar</taxon>
        <taxon>Stramenopiles</taxon>
        <taxon>Oomycota</taxon>
        <taxon>Saprolegniomycetes</taxon>
        <taxon>Saprolegniales</taxon>
        <taxon>Verrucalvaceae</taxon>
        <taxon>Aphanomyces</taxon>
    </lineage>
</organism>
<keyword evidence="3" id="KW-0175">Coiled coil</keyword>